<dbReference type="PANTHER" id="PTHR11871">
    <property type="entry name" value="PROTEIN PHOSPHATASE PP2A REGULATORY SUBUNIT B"/>
    <property type="match status" value="1"/>
</dbReference>
<evidence type="ECO:0000313" key="3">
    <source>
        <dbReference type="Ensembl" id="ENSSTUP00000060793.1"/>
    </source>
</evidence>
<dbReference type="Proteomes" id="UP000472277">
    <property type="component" value="Unassembled WGS sequence"/>
</dbReference>
<organism evidence="3 4">
    <name type="scientific">Salmo trutta</name>
    <name type="common">Brown trout</name>
    <dbReference type="NCBI Taxonomy" id="8032"/>
    <lineage>
        <taxon>Eukaryota</taxon>
        <taxon>Metazoa</taxon>
        <taxon>Chordata</taxon>
        <taxon>Craniata</taxon>
        <taxon>Vertebrata</taxon>
        <taxon>Euteleostomi</taxon>
        <taxon>Actinopterygii</taxon>
        <taxon>Neopterygii</taxon>
        <taxon>Teleostei</taxon>
        <taxon>Protacanthopterygii</taxon>
        <taxon>Salmoniformes</taxon>
        <taxon>Salmonidae</taxon>
        <taxon>Salmoninae</taxon>
        <taxon>Salmo</taxon>
    </lineage>
</organism>
<protein>
    <submittedName>
        <fullName evidence="3">Serine/threonine-protein phosphatase 2A 55 kDa regulatory subunit B gamma isoform-like</fullName>
    </submittedName>
</protein>
<dbReference type="PRINTS" id="PR00600">
    <property type="entry name" value="PP2APR55"/>
</dbReference>
<name>A0A674AND0_SALTR</name>
<dbReference type="InterPro" id="IPR000009">
    <property type="entry name" value="PP2A_PR55"/>
</dbReference>
<proteinExistence type="predicted"/>
<sequence length="363" mass="39706">MVISTSPLLYTPLSFHSPFVSSPLLSSPLLSLSFPSPLLPLSSPSPLPPLLSLVSSLLPVSLPPLSSPSPLLCLLSLPPLLSLLSSPLASSILPVSSPSSLLPISSSLLLSSSLLPRLLSLLSPPPLLSLLSSPLASSTLPVSSPSSLLPISSSLLPCLSHLHLPIALPPVFEEPEDPGSRSFFSEIVSSVSDVKFSHNGRYLLTRDYLTAKVWDLHMEKGPVETYQVHDYLRTKLCSLYENDCIFDKFECVWNSSDSVIMTGAYNSFFRMFDRETGRGVTLEAWRETSKPRAVLRTRRIYTGGKRRRGDVGVDSLDFTKKILHMAWHPEENIIAIASTNNLYIFQDRVSPDTQGPDLDSNTI</sequence>
<accession>A0A674AND0</accession>
<dbReference type="InterPro" id="IPR015943">
    <property type="entry name" value="WD40/YVTN_repeat-like_dom_sf"/>
</dbReference>
<dbReference type="Ensembl" id="ENSSTUT00000064136.1">
    <property type="protein sequence ID" value="ENSSTUP00000060793.1"/>
    <property type="gene ID" value="ENSSTUG00000026386.1"/>
</dbReference>
<dbReference type="GeneTree" id="ENSGT00950000182864"/>
<keyword evidence="4" id="KW-1185">Reference proteome</keyword>
<dbReference type="Gene3D" id="2.130.10.10">
    <property type="entry name" value="YVTN repeat-like/Quinoprotein amine dehydrogenase"/>
    <property type="match status" value="1"/>
</dbReference>
<evidence type="ECO:0000256" key="2">
    <source>
        <dbReference type="ARBA" id="ARBA00022737"/>
    </source>
</evidence>
<dbReference type="GO" id="GO:0000159">
    <property type="term" value="C:protein phosphatase type 2A complex"/>
    <property type="evidence" value="ECO:0007669"/>
    <property type="project" value="InterPro"/>
</dbReference>
<keyword evidence="1" id="KW-0853">WD repeat</keyword>
<reference evidence="3" key="2">
    <citation type="submission" date="2025-09" db="UniProtKB">
        <authorList>
            <consortium name="Ensembl"/>
        </authorList>
    </citation>
    <scope>IDENTIFICATION</scope>
</reference>
<evidence type="ECO:0000313" key="4">
    <source>
        <dbReference type="Proteomes" id="UP000472277"/>
    </source>
</evidence>
<dbReference type="InterPro" id="IPR036322">
    <property type="entry name" value="WD40_repeat_dom_sf"/>
</dbReference>
<gene>
    <name evidence="3" type="primary">LOC115184188</name>
</gene>
<dbReference type="AlphaFoldDB" id="A0A674AND0"/>
<dbReference type="SUPFAM" id="SSF50978">
    <property type="entry name" value="WD40 repeat-like"/>
    <property type="match status" value="1"/>
</dbReference>
<dbReference type="GO" id="GO:0019888">
    <property type="term" value="F:protein phosphatase regulator activity"/>
    <property type="evidence" value="ECO:0007669"/>
    <property type="project" value="InterPro"/>
</dbReference>
<dbReference type="InParanoid" id="A0A674AND0"/>
<keyword evidence="2" id="KW-0677">Repeat</keyword>
<evidence type="ECO:0000256" key="1">
    <source>
        <dbReference type="ARBA" id="ARBA00022574"/>
    </source>
</evidence>
<reference evidence="3" key="1">
    <citation type="submission" date="2025-08" db="UniProtKB">
        <authorList>
            <consortium name="Ensembl"/>
        </authorList>
    </citation>
    <scope>IDENTIFICATION</scope>
</reference>